<dbReference type="Gene3D" id="1.25.40.20">
    <property type="entry name" value="Ankyrin repeat-containing domain"/>
    <property type="match status" value="2"/>
</dbReference>
<dbReference type="InterPro" id="IPR036770">
    <property type="entry name" value="Ankyrin_rpt-contain_sf"/>
</dbReference>
<dbReference type="PANTHER" id="PTHR24198:SF165">
    <property type="entry name" value="ANKYRIN REPEAT-CONTAINING PROTEIN-RELATED"/>
    <property type="match status" value="1"/>
</dbReference>
<evidence type="ECO:0000256" key="4">
    <source>
        <dbReference type="SAM" id="MobiDB-lite"/>
    </source>
</evidence>
<dbReference type="GO" id="GO:0005737">
    <property type="term" value="C:cytoplasm"/>
    <property type="evidence" value="ECO:0007669"/>
    <property type="project" value="TreeGrafter"/>
</dbReference>
<name>A0A9P9WE32_9PEZI</name>
<evidence type="ECO:0000313" key="5">
    <source>
        <dbReference type="EMBL" id="KAI1858686.1"/>
    </source>
</evidence>
<dbReference type="SMART" id="SM00248">
    <property type="entry name" value="ANK"/>
    <property type="match status" value="6"/>
</dbReference>
<dbReference type="OrthoDB" id="539213at2759"/>
<gene>
    <name evidence="5" type="ORF">JX265_010779</name>
</gene>
<accession>A0A9P9WE32</accession>
<feature type="repeat" description="ANK" evidence="3">
    <location>
        <begin position="245"/>
        <end position="277"/>
    </location>
</feature>
<reference evidence="5" key="1">
    <citation type="submission" date="2021-03" db="EMBL/GenBank/DDBJ databases">
        <title>Revisited historic fungal species revealed as producer of novel bioactive compounds through whole genome sequencing and comparative genomics.</title>
        <authorList>
            <person name="Vignolle G.A."/>
            <person name="Hochenegger N."/>
            <person name="Mach R.L."/>
            <person name="Mach-Aigner A.R."/>
            <person name="Javad Rahimi M."/>
            <person name="Salim K.A."/>
            <person name="Chan C.M."/>
            <person name="Lim L.B.L."/>
            <person name="Cai F."/>
            <person name="Druzhinina I.S."/>
            <person name="U'Ren J.M."/>
            <person name="Derntl C."/>
        </authorList>
    </citation>
    <scope>NUCLEOTIDE SEQUENCE</scope>
    <source>
        <strain evidence="5">TUCIM 5799</strain>
    </source>
</reference>
<evidence type="ECO:0000256" key="2">
    <source>
        <dbReference type="ARBA" id="ARBA00023043"/>
    </source>
</evidence>
<dbReference type="Proteomes" id="UP000829685">
    <property type="component" value="Unassembled WGS sequence"/>
</dbReference>
<evidence type="ECO:0008006" key="7">
    <source>
        <dbReference type="Google" id="ProtNLM"/>
    </source>
</evidence>
<dbReference type="AlphaFoldDB" id="A0A9P9WE32"/>
<dbReference type="InterPro" id="IPR002110">
    <property type="entry name" value="Ankyrin_rpt"/>
</dbReference>
<sequence>MASISSRPKRKRAHSKREILGHIGRRSNSRRHSAAKPPRPAAAQRLPNDVLWYLARTFLWRPGDVYELARASRGLWAVLEKEIYITDVAAVRSRHARALDPVRTTLLHWAAVAGRAATLDKALAAARLVWPPYVDYQHGRCGHAASHFAAHYGRLGAVQRLAGLGTAVCDVAAPSGWVCPAPQRLASILERLVPGRFRVPPDCLVHSREFPFRIDALGLAILKGHEAVAWYLMRHYEERRAVEEKIISPLHLAAFVGMPKIVEAILAKGTDVNFRCRHVEDSTPLQWAVAGASGLGRKETVLLLMQHGADCNIVDRRGHTALDWAIGFKVPENVYLLLTESAEIPPRHSWSPSLVETWTKRLQKCMADDCFLDCTKFIIQRCQGLPETCLKLCAHSTFWDIDRSWDEPGSVSTATKNMETKRWLVEEGIGLGVLSKGARESWMQEELFTGRAFLHYAAGSSDMGPELLRQIMEQRPQDVNVLDAKGLTPLELALGYRCQPLKAQALVEHGANQKLCFGGDRARADIDQQIRGFVDEED</sequence>
<keyword evidence="6" id="KW-1185">Reference proteome</keyword>
<keyword evidence="1" id="KW-0677">Repeat</keyword>
<dbReference type="PROSITE" id="PS50088">
    <property type="entry name" value="ANK_REPEAT"/>
    <property type="match status" value="1"/>
</dbReference>
<evidence type="ECO:0000256" key="1">
    <source>
        <dbReference type="ARBA" id="ARBA00022737"/>
    </source>
</evidence>
<protein>
    <recommendedName>
        <fullName evidence="7">Ankyrin repeat protein</fullName>
    </recommendedName>
</protein>
<dbReference type="PANTHER" id="PTHR24198">
    <property type="entry name" value="ANKYRIN REPEAT AND PROTEIN KINASE DOMAIN-CONTAINING PROTEIN"/>
    <property type="match status" value="1"/>
</dbReference>
<dbReference type="SUPFAM" id="SSF48403">
    <property type="entry name" value="Ankyrin repeat"/>
    <property type="match status" value="1"/>
</dbReference>
<dbReference type="PROSITE" id="PS50297">
    <property type="entry name" value="ANK_REP_REGION"/>
    <property type="match status" value="1"/>
</dbReference>
<organism evidence="5 6">
    <name type="scientific">Neoarthrinium moseri</name>
    <dbReference type="NCBI Taxonomy" id="1658444"/>
    <lineage>
        <taxon>Eukaryota</taxon>
        <taxon>Fungi</taxon>
        <taxon>Dikarya</taxon>
        <taxon>Ascomycota</taxon>
        <taxon>Pezizomycotina</taxon>
        <taxon>Sordariomycetes</taxon>
        <taxon>Xylariomycetidae</taxon>
        <taxon>Amphisphaeriales</taxon>
        <taxon>Apiosporaceae</taxon>
        <taxon>Neoarthrinium</taxon>
    </lineage>
</organism>
<feature type="region of interest" description="Disordered" evidence="4">
    <location>
        <begin position="1"/>
        <end position="42"/>
    </location>
</feature>
<comment type="caution">
    <text evidence="5">The sequence shown here is derived from an EMBL/GenBank/DDBJ whole genome shotgun (WGS) entry which is preliminary data.</text>
</comment>
<dbReference type="EMBL" id="JAFIMR010000036">
    <property type="protein sequence ID" value="KAI1858686.1"/>
    <property type="molecule type" value="Genomic_DNA"/>
</dbReference>
<feature type="compositionally biased region" description="Basic residues" evidence="4">
    <location>
        <begin position="23"/>
        <end position="34"/>
    </location>
</feature>
<evidence type="ECO:0000256" key="3">
    <source>
        <dbReference type="PROSITE-ProRule" id="PRU00023"/>
    </source>
</evidence>
<keyword evidence="2 3" id="KW-0040">ANK repeat</keyword>
<evidence type="ECO:0000313" key="6">
    <source>
        <dbReference type="Proteomes" id="UP000829685"/>
    </source>
</evidence>
<dbReference type="Pfam" id="PF12796">
    <property type="entry name" value="Ank_2"/>
    <property type="match status" value="1"/>
</dbReference>
<proteinExistence type="predicted"/>